<dbReference type="RefSeq" id="WP_077026352.1">
    <property type="nucleotide sequence ID" value="NZ_CP017641.1"/>
</dbReference>
<dbReference type="OrthoDB" id="230201at2"/>
<keyword evidence="3" id="KW-1185">Reference proteome</keyword>
<dbReference type="SMART" id="SM00710">
    <property type="entry name" value="PbH1"/>
    <property type="match status" value="7"/>
</dbReference>
<evidence type="ECO:0000259" key="1">
    <source>
        <dbReference type="Pfam" id="PF05048"/>
    </source>
</evidence>
<dbReference type="InterPro" id="IPR012334">
    <property type="entry name" value="Pectin_lyas_fold"/>
</dbReference>
<dbReference type="STRING" id="1891926.Fuma_04801"/>
<dbReference type="KEGG" id="fmr:Fuma_04801"/>
<dbReference type="SUPFAM" id="SSF51126">
    <property type="entry name" value="Pectin lyase-like"/>
    <property type="match status" value="2"/>
</dbReference>
<dbReference type="InterPro" id="IPR011050">
    <property type="entry name" value="Pectin_lyase_fold/virulence"/>
</dbReference>
<dbReference type="EMBL" id="CP017641">
    <property type="protein sequence ID" value="APZ95146.1"/>
    <property type="molecule type" value="Genomic_DNA"/>
</dbReference>
<dbReference type="InterPro" id="IPR007742">
    <property type="entry name" value="NosD_dom"/>
</dbReference>
<dbReference type="Proteomes" id="UP000187735">
    <property type="component" value="Chromosome"/>
</dbReference>
<gene>
    <name evidence="2" type="ORF">Fuma_04801</name>
</gene>
<name>A0A1P8WM67_9PLAN</name>
<dbReference type="AlphaFoldDB" id="A0A1P8WM67"/>
<dbReference type="Gene3D" id="2.160.20.10">
    <property type="entry name" value="Single-stranded right-handed beta-helix, Pectin lyase-like"/>
    <property type="match status" value="1"/>
</dbReference>
<dbReference type="InterPro" id="IPR006626">
    <property type="entry name" value="PbH1"/>
</dbReference>
<evidence type="ECO:0000313" key="2">
    <source>
        <dbReference type="EMBL" id="APZ95146.1"/>
    </source>
</evidence>
<evidence type="ECO:0000313" key="3">
    <source>
        <dbReference type="Proteomes" id="UP000187735"/>
    </source>
</evidence>
<feature type="domain" description="Periplasmic copper-binding protein NosD beta helix" evidence="1">
    <location>
        <begin position="178"/>
        <end position="361"/>
    </location>
</feature>
<proteinExistence type="predicted"/>
<sequence length="382" mass="40800">MNIRTITLICFTLALTAPDSRADALPGARPTIDASQFASLQAAFDAVPEQGGLVRLPAGDFEITEPLLLQRGDVRVEGAGSATNIINRNEDGKPALIVQHPDGAKVKKADRLWRVNLTNFRITGNEKSGHGIEAIFVEEIFIQGVSVSYNGKDGIKLDRCYEDPRVSNCLMTYNKSIGLNLLGCHDIVVSSNQFEENKDALHCIDGFNLCMTGNCVDDHLDKGVVIENTYGSVLSGNMIEECNGTGVTLDRDCYGITISANVIAHNGAGVDLVDAHGCAVSANTFTIMKQHALRIGKNSGRITVTGNNFSNSYMGDGKVKRALKDLSAGGLVLDSTQDVTVTGNVFSGLTTTAISQTGDNKHVQLNGNVIVSDDKPAEESKK</sequence>
<dbReference type="Pfam" id="PF05048">
    <property type="entry name" value="NosD"/>
    <property type="match status" value="1"/>
</dbReference>
<reference evidence="2 3" key="1">
    <citation type="journal article" date="2016" name="Front. Microbiol.">
        <title>Fuerstia marisgermanicae gen. nov., sp. nov., an Unusual Member of the Phylum Planctomycetes from the German Wadden Sea.</title>
        <authorList>
            <person name="Kohn T."/>
            <person name="Heuer A."/>
            <person name="Jogler M."/>
            <person name="Vollmers J."/>
            <person name="Boedeker C."/>
            <person name="Bunk B."/>
            <person name="Rast P."/>
            <person name="Borchert D."/>
            <person name="Glockner I."/>
            <person name="Freese H.M."/>
            <person name="Klenk H.P."/>
            <person name="Overmann J."/>
            <person name="Kaster A.K."/>
            <person name="Rohde M."/>
            <person name="Wiegand S."/>
            <person name="Jogler C."/>
        </authorList>
    </citation>
    <scope>NUCLEOTIDE SEQUENCE [LARGE SCALE GENOMIC DNA]</scope>
    <source>
        <strain evidence="2 3">NH11</strain>
    </source>
</reference>
<accession>A0A1P8WM67</accession>
<organism evidence="2 3">
    <name type="scientific">Fuerstiella marisgermanici</name>
    <dbReference type="NCBI Taxonomy" id="1891926"/>
    <lineage>
        <taxon>Bacteria</taxon>
        <taxon>Pseudomonadati</taxon>
        <taxon>Planctomycetota</taxon>
        <taxon>Planctomycetia</taxon>
        <taxon>Planctomycetales</taxon>
        <taxon>Planctomycetaceae</taxon>
        <taxon>Fuerstiella</taxon>
    </lineage>
</organism>
<protein>
    <submittedName>
        <fullName evidence="2">Nitrous oxide reductase family maturation protein</fullName>
    </submittedName>
</protein>